<keyword evidence="4" id="KW-0521">NADP</keyword>
<accession>A0ABT7YVP2</accession>
<feature type="region of interest" description="Disordered" evidence="6">
    <location>
        <begin position="342"/>
        <end position="364"/>
    </location>
</feature>
<dbReference type="PANTHER" id="PTHR43303:SF4">
    <property type="entry name" value="NADPH DEHYDROGENASE C23G7.10C-RELATED"/>
    <property type="match status" value="1"/>
</dbReference>
<dbReference type="SUPFAM" id="SSF51395">
    <property type="entry name" value="FMN-linked oxidoreductases"/>
    <property type="match status" value="1"/>
</dbReference>
<proteinExistence type="predicted"/>
<keyword evidence="5" id="KW-0560">Oxidoreductase</keyword>
<evidence type="ECO:0000256" key="4">
    <source>
        <dbReference type="ARBA" id="ARBA00022857"/>
    </source>
</evidence>
<keyword evidence="2" id="KW-0285">Flavoprotein</keyword>
<dbReference type="Pfam" id="PF00724">
    <property type="entry name" value="Oxidored_FMN"/>
    <property type="match status" value="1"/>
</dbReference>
<feature type="region of interest" description="Disordered" evidence="6">
    <location>
        <begin position="110"/>
        <end position="130"/>
    </location>
</feature>
<protein>
    <submittedName>
        <fullName evidence="8">NADH:flavin oxidoreductase/NADH oxidase</fullName>
    </submittedName>
</protein>
<reference evidence="8" key="1">
    <citation type="submission" date="2023-06" db="EMBL/GenBank/DDBJ databases">
        <title>Gycomyces niveus sp.nov., a novel actinomycete isolated from soil in Shouguang.</title>
        <authorList>
            <person name="Yang X."/>
            <person name="Zhao J."/>
        </authorList>
    </citation>
    <scope>NUCLEOTIDE SEQUENCE</scope>
    <source>
        <strain evidence="8">NEAU C2</strain>
    </source>
</reference>
<evidence type="ECO:0000313" key="9">
    <source>
        <dbReference type="Proteomes" id="UP001171902"/>
    </source>
</evidence>
<evidence type="ECO:0000256" key="1">
    <source>
        <dbReference type="ARBA" id="ARBA00001917"/>
    </source>
</evidence>
<dbReference type="InterPro" id="IPR044152">
    <property type="entry name" value="YqjM-like"/>
</dbReference>
<comment type="cofactor">
    <cofactor evidence="1">
        <name>FMN</name>
        <dbReference type="ChEBI" id="CHEBI:58210"/>
    </cofactor>
</comment>
<evidence type="ECO:0000259" key="7">
    <source>
        <dbReference type="Pfam" id="PF00724"/>
    </source>
</evidence>
<dbReference type="Gene3D" id="3.20.20.70">
    <property type="entry name" value="Aldolase class I"/>
    <property type="match status" value="1"/>
</dbReference>
<dbReference type="InterPro" id="IPR013785">
    <property type="entry name" value="Aldolase_TIM"/>
</dbReference>
<evidence type="ECO:0000256" key="3">
    <source>
        <dbReference type="ARBA" id="ARBA00022643"/>
    </source>
</evidence>
<evidence type="ECO:0000256" key="6">
    <source>
        <dbReference type="SAM" id="MobiDB-lite"/>
    </source>
</evidence>
<gene>
    <name evidence="8" type="ORF">QWI33_23415</name>
</gene>
<keyword evidence="9" id="KW-1185">Reference proteome</keyword>
<dbReference type="PANTHER" id="PTHR43303">
    <property type="entry name" value="NADPH DEHYDROGENASE C23G7.10C-RELATED"/>
    <property type="match status" value="1"/>
</dbReference>
<evidence type="ECO:0000256" key="2">
    <source>
        <dbReference type="ARBA" id="ARBA00022630"/>
    </source>
</evidence>
<dbReference type="Proteomes" id="UP001171902">
    <property type="component" value="Unassembled WGS sequence"/>
</dbReference>
<dbReference type="CDD" id="cd02932">
    <property type="entry name" value="OYE_YqiM_FMN"/>
    <property type="match status" value="1"/>
</dbReference>
<comment type="caution">
    <text evidence="8">The sequence shown here is derived from an EMBL/GenBank/DDBJ whole genome shotgun (WGS) entry which is preliminary data.</text>
</comment>
<organism evidence="8 9">
    <name type="scientific">Glycomyces tritici</name>
    <dbReference type="NCBI Taxonomy" id="2665176"/>
    <lineage>
        <taxon>Bacteria</taxon>
        <taxon>Bacillati</taxon>
        <taxon>Actinomycetota</taxon>
        <taxon>Actinomycetes</taxon>
        <taxon>Glycomycetales</taxon>
        <taxon>Glycomycetaceae</taxon>
        <taxon>Glycomyces</taxon>
    </lineage>
</organism>
<evidence type="ECO:0000313" key="8">
    <source>
        <dbReference type="EMBL" id="MDN3242692.1"/>
    </source>
</evidence>
<evidence type="ECO:0000256" key="5">
    <source>
        <dbReference type="ARBA" id="ARBA00023002"/>
    </source>
</evidence>
<dbReference type="InterPro" id="IPR001155">
    <property type="entry name" value="OxRdtase_FMN_N"/>
</dbReference>
<keyword evidence="3" id="KW-0288">FMN</keyword>
<feature type="domain" description="NADH:flavin oxidoreductase/NADH oxidase N-terminal" evidence="7">
    <location>
        <begin position="5"/>
        <end position="346"/>
    </location>
</feature>
<name>A0ABT7YVP2_9ACTN</name>
<dbReference type="EMBL" id="JAUEMJ010000009">
    <property type="protein sequence ID" value="MDN3242692.1"/>
    <property type="molecule type" value="Genomic_DNA"/>
</dbReference>
<sequence length="364" mass="39196">MTSNLFTSIALRGTTVPNRIWMAPMCQYSAEATGPATGVPNDWHVQHYGARATGGPGLILVEATAVAPEGRISPYDLGIWNDAQVEGHRRLTAFMRDQGVVPGIQIAHAGRKASTDSEAHGGGSLDPDRGGWEPVAPSAIAFSGGHAVPHELSADEVRGVVTAFADAARRSLDAGYEVIEVHAAHGYLLHEFLSPVSNRREDAYGGDFENRARLPLEIADAVRATVGEQVPVLFRLSATDWIEPEGWTADQTVRLAALLREHGVDLIDVSTGGNVPDARIPSGPGYQVPFAERIRHETGMPTGAVGIITEVQQAEKILADGGADVVLLGRELLRNPYWPRQAAHELGDPHPLPRQYRRAERRPA</sequence>
<dbReference type="RefSeq" id="WP_289959376.1">
    <property type="nucleotide sequence ID" value="NZ_JAUEMJ010000009.1"/>
</dbReference>